<organism evidence="8 9">
    <name type="scientific">Aciditerrimonas ferrireducens</name>
    <dbReference type="NCBI Taxonomy" id="667306"/>
    <lineage>
        <taxon>Bacteria</taxon>
        <taxon>Bacillati</taxon>
        <taxon>Actinomycetota</taxon>
        <taxon>Acidimicrobiia</taxon>
        <taxon>Acidimicrobiales</taxon>
        <taxon>Acidimicrobiaceae</taxon>
        <taxon>Aciditerrimonas</taxon>
    </lineage>
</organism>
<reference evidence="8 9" key="1">
    <citation type="submission" date="2024-09" db="EMBL/GenBank/DDBJ databases">
        <authorList>
            <person name="Sun Q."/>
            <person name="Mori K."/>
        </authorList>
    </citation>
    <scope>NUCLEOTIDE SEQUENCE [LARGE SCALE GENOMIC DNA]</scope>
    <source>
        <strain evidence="8 9">JCM 15389</strain>
    </source>
</reference>
<evidence type="ECO:0000259" key="7">
    <source>
        <dbReference type="Pfam" id="PF01035"/>
    </source>
</evidence>
<dbReference type="NCBIfam" id="TIGR00589">
    <property type="entry name" value="ogt"/>
    <property type="match status" value="1"/>
</dbReference>
<evidence type="ECO:0000256" key="6">
    <source>
        <dbReference type="ARBA" id="ARBA00049348"/>
    </source>
</evidence>
<keyword evidence="5" id="KW-0234">DNA repair</keyword>
<evidence type="ECO:0000256" key="3">
    <source>
        <dbReference type="ARBA" id="ARBA00022679"/>
    </source>
</evidence>
<accession>A0ABV6BZS6</accession>
<dbReference type="PROSITE" id="PS00374">
    <property type="entry name" value="MGMT"/>
    <property type="match status" value="1"/>
</dbReference>
<dbReference type="InterPro" id="IPR001497">
    <property type="entry name" value="MethylDNA_cys_MeTrfase_AS"/>
</dbReference>
<comment type="catalytic activity">
    <reaction evidence="6">
        <text>a 6-O-methyl-2'-deoxyguanosine in DNA + L-cysteinyl-[protein] = S-methyl-L-cysteinyl-[protein] + a 2'-deoxyguanosine in DNA</text>
        <dbReference type="Rhea" id="RHEA:24000"/>
        <dbReference type="Rhea" id="RHEA-COMP:10131"/>
        <dbReference type="Rhea" id="RHEA-COMP:10132"/>
        <dbReference type="Rhea" id="RHEA-COMP:11367"/>
        <dbReference type="Rhea" id="RHEA-COMP:11368"/>
        <dbReference type="ChEBI" id="CHEBI:29950"/>
        <dbReference type="ChEBI" id="CHEBI:82612"/>
        <dbReference type="ChEBI" id="CHEBI:85445"/>
        <dbReference type="ChEBI" id="CHEBI:85448"/>
        <dbReference type="EC" id="2.1.1.63"/>
    </reaction>
</comment>
<comment type="caution">
    <text evidence="8">The sequence shown here is derived from an EMBL/GenBank/DDBJ whole genome shotgun (WGS) entry which is preliminary data.</text>
</comment>
<dbReference type="SUPFAM" id="SSF46767">
    <property type="entry name" value="Methylated DNA-protein cysteine methyltransferase, C-terminal domain"/>
    <property type="match status" value="1"/>
</dbReference>
<evidence type="ECO:0000256" key="2">
    <source>
        <dbReference type="ARBA" id="ARBA00022603"/>
    </source>
</evidence>
<dbReference type="RefSeq" id="WP_377787642.1">
    <property type="nucleotide sequence ID" value="NZ_JBHLYQ010000009.1"/>
</dbReference>
<dbReference type="InterPro" id="IPR036217">
    <property type="entry name" value="MethylDNA_cys_MeTrfase_DNAb"/>
</dbReference>
<dbReference type="GO" id="GO:0003908">
    <property type="term" value="F:methylated-DNA-[protein]-cysteine S-methyltransferase activity"/>
    <property type="evidence" value="ECO:0007669"/>
    <property type="project" value="UniProtKB-EC"/>
</dbReference>
<name>A0ABV6BZS6_9ACTN</name>
<dbReference type="EC" id="2.1.1.63" evidence="8"/>
<protein>
    <submittedName>
        <fullName evidence="8">Methylated-DNA--[protein]-cysteine S-methyltransferase</fullName>
        <ecNumber evidence="8">2.1.1.63</ecNumber>
    </submittedName>
</protein>
<keyword evidence="9" id="KW-1185">Reference proteome</keyword>
<evidence type="ECO:0000313" key="9">
    <source>
        <dbReference type="Proteomes" id="UP001589788"/>
    </source>
</evidence>
<dbReference type="Pfam" id="PF01035">
    <property type="entry name" value="DNA_binding_1"/>
    <property type="match status" value="1"/>
</dbReference>
<dbReference type="InterPro" id="IPR014048">
    <property type="entry name" value="MethylDNA_cys_MeTrfase_DNA-bd"/>
</dbReference>
<keyword evidence="3 8" id="KW-0808">Transferase</keyword>
<dbReference type="EMBL" id="JBHLYQ010000009">
    <property type="protein sequence ID" value="MFC0080930.1"/>
    <property type="molecule type" value="Genomic_DNA"/>
</dbReference>
<feature type="non-terminal residue" evidence="8">
    <location>
        <position position="201"/>
    </location>
</feature>
<dbReference type="PANTHER" id="PTHR10815">
    <property type="entry name" value="METHYLATED-DNA--PROTEIN-CYSTEINE METHYLTRANSFERASE"/>
    <property type="match status" value="1"/>
</dbReference>
<evidence type="ECO:0000313" key="8">
    <source>
        <dbReference type="EMBL" id="MFC0080930.1"/>
    </source>
</evidence>
<keyword evidence="2 8" id="KW-0489">Methyltransferase</keyword>
<dbReference type="Proteomes" id="UP001589788">
    <property type="component" value="Unassembled WGS sequence"/>
</dbReference>
<proteinExistence type="predicted"/>
<feature type="domain" description="Methylated-DNA-[protein]-cysteine S-methyltransferase DNA binding" evidence="7">
    <location>
        <begin position="76"/>
        <end position="157"/>
    </location>
</feature>
<evidence type="ECO:0000256" key="1">
    <source>
        <dbReference type="ARBA" id="ARBA00001286"/>
    </source>
</evidence>
<sequence length="201" mass="20713">MRAWPFETSVGRGILFVGDRGLQGVALGAGAPEVAALDQGRVPSWVERAARAIAAQLDGAVPRQEDLPLDWTVVSPFTARVLRALGQVPAGTTASYGQVAAAIGASGAARAVGRALAANPWPVLVPCHRVLRSDGQLGGYSGPGGVHLKARLLALEAGAAALGDPEAWRRVLASARERLRAADPALGRLLAAVGPCQWVPE</sequence>
<gene>
    <name evidence="8" type="ORF">ACFFRE_02000</name>
</gene>
<evidence type="ECO:0000256" key="5">
    <source>
        <dbReference type="ARBA" id="ARBA00023204"/>
    </source>
</evidence>
<evidence type="ECO:0000256" key="4">
    <source>
        <dbReference type="ARBA" id="ARBA00022763"/>
    </source>
</evidence>
<dbReference type="GO" id="GO:0032259">
    <property type="term" value="P:methylation"/>
    <property type="evidence" value="ECO:0007669"/>
    <property type="project" value="UniProtKB-KW"/>
</dbReference>
<keyword evidence="4" id="KW-0227">DNA damage</keyword>
<dbReference type="Gene3D" id="1.10.10.10">
    <property type="entry name" value="Winged helix-like DNA-binding domain superfamily/Winged helix DNA-binding domain"/>
    <property type="match status" value="1"/>
</dbReference>
<comment type="catalytic activity">
    <reaction evidence="1">
        <text>a 4-O-methyl-thymidine in DNA + L-cysteinyl-[protein] = a thymidine in DNA + S-methyl-L-cysteinyl-[protein]</text>
        <dbReference type="Rhea" id="RHEA:53428"/>
        <dbReference type="Rhea" id="RHEA-COMP:10131"/>
        <dbReference type="Rhea" id="RHEA-COMP:10132"/>
        <dbReference type="Rhea" id="RHEA-COMP:13555"/>
        <dbReference type="Rhea" id="RHEA-COMP:13556"/>
        <dbReference type="ChEBI" id="CHEBI:29950"/>
        <dbReference type="ChEBI" id="CHEBI:82612"/>
        <dbReference type="ChEBI" id="CHEBI:137386"/>
        <dbReference type="ChEBI" id="CHEBI:137387"/>
        <dbReference type="EC" id="2.1.1.63"/>
    </reaction>
</comment>
<dbReference type="InterPro" id="IPR036388">
    <property type="entry name" value="WH-like_DNA-bd_sf"/>
</dbReference>
<dbReference type="PANTHER" id="PTHR10815:SF5">
    <property type="entry name" value="METHYLATED-DNA--PROTEIN-CYSTEINE METHYLTRANSFERASE"/>
    <property type="match status" value="1"/>
</dbReference>
<dbReference type="CDD" id="cd06445">
    <property type="entry name" value="ATase"/>
    <property type="match status" value="1"/>
</dbReference>